<dbReference type="InterPro" id="IPR034904">
    <property type="entry name" value="FSCA_dom_sf"/>
</dbReference>
<accession>A0A386HSX0</accession>
<dbReference type="Proteomes" id="UP000266118">
    <property type="component" value="Chromosome"/>
</dbReference>
<dbReference type="PANTHER" id="PTHR42831">
    <property type="entry name" value="FE-S PROTEIN MATURATION AUXILIARY FACTOR YITW"/>
    <property type="match status" value="1"/>
</dbReference>
<gene>
    <name evidence="2" type="ORF">D6B99_13335</name>
</gene>
<evidence type="ECO:0000313" key="2">
    <source>
        <dbReference type="EMBL" id="AYD48500.1"/>
    </source>
</evidence>
<reference evidence="2 3" key="1">
    <citation type="submission" date="2018-09" db="EMBL/GenBank/DDBJ databases">
        <title>Arachidicoccus sp. nov., a bacterium isolated from soil.</title>
        <authorList>
            <person name="Weon H.-Y."/>
            <person name="Kwon S.-W."/>
            <person name="Lee S.A."/>
        </authorList>
    </citation>
    <scope>NUCLEOTIDE SEQUENCE [LARGE SCALE GENOMIC DNA]</scope>
    <source>
        <strain evidence="2 3">KIS59-12</strain>
    </source>
</reference>
<name>A0A386HSX0_9BACT</name>
<dbReference type="InterPro" id="IPR052339">
    <property type="entry name" value="Fe-S_Maturation_MIP18"/>
</dbReference>
<dbReference type="KEGG" id="ark:D6B99_13335"/>
<dbReference type="EMBL" id="CP032489">
    <property type="protein sequence ID" value="AYD48500.1"/>
    <property type="molecule type" value="Genomic_DNA"/>
</dbReference>
<proteinExistence type="predicted"/>
<evidence type="ECO:0000259" key="1">
    <source>
        <dbReference type="Pfam" id="PF01883"/>
    </source>
</evidence>
<dbReference type="InterPro" id="IPR002744">
    <property type="entry name" value="MIP18-like"/>
</dbReference>
<feature type="domain" description="MIP18 family-like" evidence="1">
    <location>
        <begin position="14"/>
        <end position="83"/>
    </location>
</feature>
<keyword evidence="3" id="KW-1185">Reference proteome</keyword>
<dbReference type="OrthoDB" id="9805360at2"/>
<dbReference type="RefSeq" id="WP_119989309.1">
    <property type="nucleotide sequence ID" value="NZ_CP032489.1"/>
</dbReference>
<dbReference type="SUPFAM" id="SSF117916">
    <property type="entry name" value="Fe-S cluster assembly (FSCA) domain-like"/>
    <property type="match status" value="1"/>
</dbReference>
<dbReference type="PANTHER" id="PTHR42831:SF1">
    <property type="entry name" value="FE-S PROTEIN MATURATION AUXILIARY FACTOR YITW"/>
    <property type="match status" value="1"/>
</dbReference>
<dbReference type="Pfam" id="PF01883">
    <property type="entry name" value="FeS_assembly_P"/>
    <property type="match status" value="1"/>
</dbReference>
<protein>
    <submittedName>
        <fullName evidence="2">Metal-sulfur cluster assembly factor</fullName>
    </submittedName>
</protein>
<evidence type="ECO:0000313" key="3">
    <source>
        <dbReference type="Proteomes" id="UP000266118"/>
    </source>
</evidence>
<sequence>MEIAFNDPRYSDKAIVLTALHNVMDPELFVNIIDLGLVFNIEFKGERTIVITMTFSTRACPLSDSIKMGVRNVLSMAFPEYEVDIIVVWEPEWNFTMLTPEGRKLLGLDR</sequence>
<dbReference type="Gene3D" id="3.30.300.130">
    <property type="entry name" value="Fe-S cluster assembly (FSCA)"/>
    <property type="match status" value="1"/>
</dbReference>
<organism evidence="2 3">
    <name type="scientific">Arachidicoccus soli</name>
    <dbReference type="NCBI Taxonomy" id="2341117"/>
    <lineage>
        <taxon>Bacteria</taxon>
        <taxon>Pseudomonadati</taxon>
        <taxon>Bacteroidota</taxon>
        <taxon>Chitinophagia</taxon>
        <taxon>Chitinophagales</taxon>
        <taxon>Chitinophagaceae</taxon>
        <taxon>Arachidicoccus</taxon>
    </lineage>
</organism>
<dbReference type="AlphaFoldDB" id="A0A386HSX0"/>